<evidence type="ECO:0000313" key="2">
    <source>
        <dbReference type="Proteomes" id="UP000299084"/>
    </source>
</evidence>
<dbReference type="Proteomes" id="UP000299084">
    <property type="component" value="Unassembled WGS sequence"/>
</dbReference>
<gene>
    <name evidence="1" type="ORF">Cadr_000017250</name>
</gene>
<comment type="caution">
    <text evidence="1">The sequence shown here is derived from an EMBL/GenBank/DDBJ whole genome shotgun (WGS) entry which is preliminary data.</text>
</comment>
<reference evidence="1 2" key="1">
    <citation type="journal article" date="2019" name="Mol. Ecol. Resour.">
        <title>Improving Illumina assemblies with Hi-C and long reads: an example with the North African dromedary.</title>
        <authorList>
            <person name="Elbers J.P."/>
            <person name="Rogers M.F."/>
            <person name="Perelman P.L."/>
            <person name="Proskuryakova A.A."/>
            <person name="Serdyukova N.A."/>
            <person name="Johnson W.E."/>
            <person name="Horin P."/>
            <person name="Corander J."/>
            <person name="Murphy D."/>
            <person name="Burger P.A."/>
        </authorList>
    </citation>
    <scope>NUCLEOTIDE SEQUENCE [LARGE SCALE GENOMIC DNA]</scope>
    <source>
        <strain evidence="1">Drom800</strain>
        <tissue evidence="1">Blood</tissue>
    </source>
</reference>
<name>A0A5N4DGC1_CAMDR</name>
<accession>A0A5N4DGC1</accession>
<dbReference type="EMBL" id="JWIN03000012">
    <property type="protein sequence ID" value="KAB1270109.1"/>
    <property type="molecule type" value="Genomic_DNA"/>
</dbReference>
<dbReference type="AlphaFoldDB" id="A0A5N4DGC1"/>
<proteinExistence type="predicted"/>
<keyword evidence="2" id="KW-1185">Reference proteome</keyword>
<sequence>MKGSSRGSSQAVMEVQEGPWPIQQGTPGMWGLRMSPLGQRMPTGPRETVTQAQDFHATVAPLEGAGGLILPWRRIWAEHLHAHCSRSLFRSTFTETWPKTQLLCEAELITDQVQTEGALRSWSILQAQTKPLT</sequence>
<protein>
    <submittedName>
        <fullName evidence="1">Uncharacterized protein</fullName>
    </submittedName>
</protein>
<evidence type="ECO:0000313" key="1">
    <source>
        <dbReference type="EMBL" id="KAB1270109.1"/>
    </source>
</evidence>
<organism evidence="1 2">
    <name type="scientific">Camelus dromedarius</name>
    <name type="common">Dromedary</name>
    <name type="synonym">Arabian camel</name>
    <dbReference type="NCBI Taxonomy" id="9838"/>
    <lineage>
        <taxon>Eukaryota</taxon>
        <taxon>Metazoa</taxon>
        <taxon>Chordata</taxon>
        <taxon>Craniata</taxon>
        <taxon>Vertebrata</taxon>
        <taxon>Euteleostomi</taxon>
        <taxon>Mammalia</taxon>
        <taxon>Eutheria</taxon>
        <taxon>Laurasiatheria</taxon>
        <taxon>Artiodactyla</taxon>
        <taxon>Tylopoda</taxon>
        <taxon>Camelidae</taxon>
        <taxon>Camelus</taxon>
    </lineage>
</organism>